<dbReference type="GO" id="GO:0046653">
    <property type="term" value="P:tetrahydrofolate metabolic process"/>
    <property type="evidence" value="ECO:0007669"/>
    <property type="project" value="InterPro"/>
</dbReference>
<dbReference type="OrthoDB" id="5420070at2"/>
<dbReference type="GO" id="GO:0008115">
    <property type="term" value="F:sarcosine oxidase activity"/>
    <property type="evidence" value="ECO:0007669"/>
    <property type="project" value="InterPro"/>
</dbReference>
<organism evidence="1 2">
    <name type="scientific">Phreatobacter oligotrophus</name>
    <dbReference type="NCBI Taxonomy" id="1122261"/>
    <lineage>
        <taxon>Bacteria</taxon>
        <taxon>Pseudomonadati</taxon>
        <taxon>Pseudomonadota</taxon>
        <taxon>Alphaproteobacteria</taxon>
        <taxon>Hyphomicrobiales</taxon>
        <taxon>Phreatobacteraceae</taxon>
        <taxon>Phreatobacter</taxon>
    </lineage>
</organism>
<dbReference type="InterPro" id="IPR006279">
    <property type="entry name" value="SoxD"/>
</dbReference>
<dbReference type="Proteomes" id="UP000241808">
    <property type="component" value="Unassembled WGS sequence"/>
</dbReference>
<dbReference type="AlphaFoldDB" id="A0A2T4Z5V6"/>
<dbReference type="InterPro" id="IPR038561">
    <property type="entry name" value="SoxD_sf"/>
</dbReference>
<proteinExistence type="predicted"/>
<evidence type="ECO:0000313" key="2">
    <source>
        <dbReference type="Proteomes" id="UP000241808"/>
    </source>
</evidence>
<evidence type="ECO:0000313" key="1">
    <source>
        <dbReference type="EMBL" id="PTM57266.1"/>
    </source>
</evidence>
<dbReference type="Gene3D" id="3.30.2270.10">
    <property type="entry name" value="Folate-binding superfamily"/>
    <property type="match status" value="1"/>
</dbReference>
<accession>A0A2T4Z5V6</accession>
<dbReference type="Pfam" id="PF04267">
    <property type="entry name" value="SoxD"/>
    <property type="match status" value="1"/>
</dbReference>
<keyword evidence="2" id="KW-1185">Reference proteome</keyword>
<gene>
    <name evidence="1" type="ORF">C8P69_104316</name>
</gene>
<reference evidence="1 2" key="1">
    <citation type="submission" date="2018-04" db="EMBL/GenBank/DDBJ databases">
        <title>Genomic Encyclopedia of Archaeal and Bacterial Type Strains, Phase II (KMG-II): from individual species to whole genera.</title>
        <authorList>
            <person name="Goeker M."/>
        </authorList>
    </citation>
    <scope>NUCLEOTIDE SEQUENCE [LARGE SCALE GENOMIC DNA]</scope>
    <source>
        <strain evidence="1 2">DSM 25521</strain>
    </source>
</reference>
<comment type="caution">
    <text evidence="1">The sequence shown here is derived from an EMBL/GenBank/DDBJ whole genome shotgun (WGS) entry which is preliminary data.</text>
</comment>
<dbReference type="EMBL" id="PZZL01000004">
    <property type="protein sequence ID" value="PTM57266.1"/>
    <property type="molecule type" value="Genomic_DNA"/>
</dbReference>
<protein>
    <submittedName>
        <fullName evidence="1">N-methylglutamate dehydrogenase subunit B</fullName>
    </submittedName>
</protein>
<name>A0A2T4Z5V6_9HYPH</name>
<sequence>MRIPCPFCGERGSEEFVSVGLVPGPRPPAEAPLSAFVDYQHLRDNPAGTVREHWQHVYGCRRWLVVTRDTRNHLVAAAEPARSAP</sequence>
<dbReference type="RefSeq" id="WP_108177147.1">
    <property type="nucleotide sequence ID" value="NZ_PZZL01000004.1"/>
</dbReference>